<dbReference type="Gene3D" id="1.10.260.40">
    <property type="entry name" value="lambda repressor-like DNA-binding domains"/>
    <property type="match status" value="1"/>
</dbReference>
<dbReference type="InterPro" id="IPR010982">
    <property type="entry name" value="Lambda_DNA-bd_dom_sf"/>
</dbReference>
<dbReference type="RefSeq" id="WP_012776544.1">
    <property type="nucleotide sequence ID" value="NC_012962.1"/>
</dbReference>
<protein>
    <recommendedName>
        <fullName evidence="2">HTH cro/C1-type domain-containing protein</fullName>
    </recommendedName>
</protein>
<name>A0ABX9SGB6_9GAMM</name>
<evidence type="ECO:0000256" key="1">
    <source>
        <dbReference type="SAM" id="MobiDB-lite"/>
    </source>
</evidence>
<dbReference type="SUPFAM" id="SSF47413">
    <property type="entry name" value="lambda repressor-like DNA-binding domains"/>
    <property type="match status" value="1"/>
</dbReference>
<sequence>MATLDELLEKRSPESHRRIAKKVGERKREIDLYQIRKVRDVSLTELATVLGIKQPTVAKIEQPDNDP</sequence>
<dbReference type="EMBL" id="RBLJ01000005">
    <property type="protein sequence ID" value="RKS54398.1"/>
    <property type="molecule type" value="Genomic_DNA"/>
</dbReference>
<dbReference type="Proteomes" id="UP000280955">
    <property type="component" value="Unassembled WGS sequence"/>
</dbReference>
<organism evidence="3 4">
    <name type="scientific">Photorhabdus asymbiotica</name>
    <dbReference type="NCBI Taxonomy" id="291112"/>
    <lineage>
        <taxon>Bacteria</taxon>
        <taxon>Pseudomonadati</taxon>
        <taxon>Pseudomonadota</taxon>
        <taxon>Gammaproteobacteria</taxon>
        <taxon>Enterobacterales</taxon>
        <taxon>Morganellaceae</taxon>
        <taxon>Photorhabdus</taxon>
    </lineage>
</organism>
<comment type="caution">
    <text evidence="3">The sequence shown here is derived from an EMBL/GenBank/DDBJ whole genome shotgun (WGS) entry which is preliminary data.</text>
</comment>
<keyword evidence="4" id="KW-1185">Reference proteome</keyword>
<evidence type="ECO:0000313" key="4">
    <source>
        <dbReference type="Proteomes" id="UP000280955"/>
    </source>
</evidence>
<accession>A0ABX9SGB6</accession>
<feature type="region of interest" description="Disordered" evidence="1">
    <location>
        <begin position="1"/>
        <end position="20"/>
    </location>
</feature>
<dbReference type="InterPro" id="IPR001387">
    <property type="entry name" value="Cro/C1-type_HTH"/>
</dbReference>
<feature type="domain" description="HTH cro/C1-type" evidence="2">
    <location>
        <begin position="32"/>
        <end position="62"/>
    </location>
</feature>
<reference evidence="3 4" key="1">
    <citation type="submission" date="2018-10" db="EMBL/GenBank/DDBJ databases">
        <title>Genomic Encyclopedia of Archaeal and Bacterial Type Strains, Phase II (KMG-II): from individual species to whole genera.</title>
        <authorList>
            <person name="Goeker M."/>
        </authorList>
    </citation>
    <scope>NUCLEOTIDE SEQUENCE [LARGE SCALE GENOMIC DNA]</scope>
    <source>
        <strain evidence="3 4">DSM 15149</strain>
    </source>
</reference>
<evidence type="ECO:0000313" key="3">
    <source>
        <dbReference type="EMBL" id="RKS54398.1"/>
    </source>
</evidence>
<feature type="compositionally biased region" description="Basic and acidic residues" evidence="1">
    <location>
        <begin position="7"/>
        <end position="20"/>
    </location>
</feature>
<proteinExistence type="predicted"/>
<dbReference type="PROSITE" id="PS50943">
    <property type="entry name" value="HTH_CROC1"/>
    <property type="match status" value="1"/>
</dbReference>
<gene>
    <name evidence="3" type="ORF">BDD30_3965</name>
</gene>
<evidence type="ECO:0000259" key="2">
    <source>
        <dbReference type="PROSITE" id="PS50943"/>
    </source>
</evidence>